<organism evidence="2 3">
    <name type="scientific">Acrobeloides nanus</name>
    <dbReference type="NCBI Taxonomy" id="290746"/>
    <lineage>
        <taxon>Eukaryota</taxon>
        <taxon>Metazoa</taxon>
        <taxon>Ecdysozoa</taxon>
        <taxon>Nematoda</taxon>
        <taxon>Chromadorea</taxon>
        <taxon>Rhabditida</taxon>
        <taxon>Tylenchina</taxon>
        <taxon>Cephalobomorpha</taxon>
        <taxon>Cephaloboidea</taxon>
        <taxon>Cephalobidae</taxon>
        <taxon>Acrobeloides</taxon>
    </lineage>
</organism>
<keyword evidence="2" id="KW-1185">Reference proteome</keyword>
<keyword evidence="1" id="KW-0472">Membrane</keyword>
<name>A0A914DPH0_9BILA</name>
<accession>A0A914DPH0</accession>
<keyword evidence="1" id="KW-1133">Transmembrane helix</keyword>
<evidence type="ECO:0000313" key="3">
    <source>
        <dbReference type="WBParaSite" id="ACRNAN_scaffold3372.g27180.t1"/>
    </source>
</evidence>
<dbReference type="WBParaSite" id="ACRNAN_scaffold3372.g27180.t1">
    <property type="protein sequence ID" value="ACRNAN_scaffold3372.g27180.t1"/>
    <property type="gene ID" value="ACRNAN_scaffold3372.g27180"/>
</dbReference>
<dbReference type="Proteomes" id="UP000887540">
    <property type="component" value="Unplaced"/>
</dbReference>
<feature type="transmembrane region" description="Helical" evidence="1">
    <location>
        <begin position="25"/>
        <end position="51"/>
    </location>
</feature>
<reference evidence="3" key="1">
    <citation type="submission" date="2022-11" db="UniProtKB">
        <authorList>
            <consortium name="WormBaseParasite"/>
        </authorList>
    </citation>
    <scope>IDENTIFICATION</scope>
</reference>
<sequence length="168" mass="19460">MIKYHGYSTSGEDIKVKKKTWGTSWISLILKISGATLTIVFIALSYIGYAITDQAKDFYKPIEWDYSTIIPLETVQKTRPKPFFKKPPIAKDLQCAEMYGSGSREYVQNLILPNKDVSYAKSRIKYEDEKDLKTDCESIKNRLYFPIKPRTDFEANFPLAFVRIVYTD</sequence>
<keyword evidence="1" id="KW-0812">Transmembrane</keyword>
<proteinExistence type="predicted"/>
<dbReference type="AlphaFoldDB" id="A0A914DPH0"/>
<protein>
    <submittedName>
        <fullName evidence="3">Uncharacterized protein</fullName>
    </submittedName>
</protein>
<evidence type="ECO:0000313" key="2">
    <source>
        <dbReference type="Proteomes" id="UP000887540"/>
    </source>
</evidence>
<evidence type="ECO:0000256" key="1">
    <source>
        <dbReference type="SAM" id="Phobius"/>
    </source>
</evidence>